<feature type="chain" id="PRO_5046843086" description="Neprosin PEP catalytic domain-containing protein" evidence="1">
    <location>
        <begin position="34"/>
        <end position="437"/>
    </location>
</feature>
<dbReference type="InterPro" id="IPR004314">
    <property type="entry name" value="Neprosin"/>
</dbReference>
<dbReference type="PaxDb" id="3635-A0A1U8MDN1"/>
<dbReference type="PANTHER" id="PTHR31589">
    <property type="entry name" value="PROTEIN, PUTATIVE (DUF239)-RELATED-RELATED"/>
    <property type="match status" value="1"/>
</dbReference>
<sequence>MEASRLMIMSARQPRNLVLLTMLMQIMFGLLQAVEEWQAVSEEEKLGMERQLKIINKSPVKSFKTDYGDIFDCIDIYKQHAFDHPLLKDHKVQMRPKHIPESMVRGKSPRFLPKHIKCPPGSVLIKRTTQEDLIMDKKIKALGLINYPTSSHFNTTGVGPIDLTIGNAYAAAHYEKHNFGAKTIMNVWSPTTLSDQASFAYLWIANGPADALNVVQAGWGVQPQLFSSNYTRLLTYWTVDGYRKTGCTNYLCPGFVQVHRQISLGMVLNQISIYNGTQSDIEIAILRDGEWWLKLFNQFIGYWPQKLFYYMYGGANVAVWGGMAASPTNELSPPMGSGHFPKDGHQNKSAYFKQTRIWDNVNFVDPEADKLVLSATRPDCYGSETAPDDAAPNAIDFFMGDQDNVIFETRMKYSFLKNFILGGGGNKSDWTRMLFVI</sequence>
<organism evidence="3 4">
    <name type="scientific">Gossypium hirsutum</name>
    <name type="common">Upland cotton</name>
    <name type="synonym">Gossypium mexicanum</name>
    <dbReference type="NCBI Taxonomy" id="3635"/>
    <lineage>
        <taxon>Eukaryota</taxon>
        <taxon>Viridiplantae</taxon>
        <taxon>Streptophyta</taxon>
        <taxon>Embryophyta</taxon>
        <taxon>Tracheophyta</taxon>
        <taxon>Spermatophyta</taxon>
        <taxon>Magnoliopsida</taxon>
        <taxon>eudicotyledons</taxon>
        <taxon>Gunneridae</taxon>
        <taxon>Pentapetalae</taxon>
        <taxon>rosids</taxon>
        <taxon>malvids</taxon>
        <taxon>Malvales</taxon>
        <taxon>Malvaceae</taxon>
        <taxon>Malvoideae</taxon>
        <taxon>Gossypium</taxon>
    </lineage>
</organism>
<dbReference type="RefSeq" id="XP_016724926.2">
    <property type="nucleotide sequence ID" value="XM_016869437.2"/>
</dbReference>
<dbReference type="AlphaFoldDB" id="A0A1U8MDN1"/>
<dbReference type="InterPro" id="IPR025521">
    <property type="entry name" value="Neprosin_propep"/>
</dbReference>
<reference evidence="3" key="1">
    <citation type="journal article" date="2020" name="Nat. Genet.">
        <title>Genomic diversifications of five Gossypium allopolyploid species and their impact on cotton improvement.</title>
        <authorList>
            <person name="Chen Z.J."/>
            <person name="Sreedasyam A."/>
            <person name="Ando A."/>
            <person name="Song Q."/>
            <person name="De Santiago L.M."/>
            <person name="Hulse-Kemp A.M."/>
            <person name="Ding M."/>
            <person name="Ye W."/>
            <person name="Kirkbride R.C."/>
            <person name="Jenkins J."/>
            <person name="Plott C."/>
            <person name="Lovell J."/>
            <person name="Lin Y.M."/>
            <person name="Vaughn R."/>
            <person name="Liu B."/>
            <person name="Simpson S."/>
            <person name="Scheffler B.E."/>
            <person name="Wen L."/>
            <person name="Saski C.A."/>
            <person name="Grover C.E."/>
            <person name="Hu G."/>
            <person name="Conover J.L."/>
            <person name="Carlson J.W."/>
            <person name="Shu S."/>
            <person name="Boston L.B."/>
            <person name="Williams M."/>
            <person name="Peterson D.G."/>
            <person name="McGee K."/>
            <person name="Jones D.C."/>
            <person name="Wendel J.F."/>
            <person name="Stelly D.M."/>
            <person name="Grimwood J."/>
            <person name="Schmutz J."/>
        </authorList>
    </citation>
    <scope>NUCLEOTIDE SEQUENCE [LARGE SCALE GENOMIC DNA]</scope>
    <source>
        <strain evidence="3">cv. TM-1</strain>
    </source>
</reference>
<dbReference type="KEGG" id="ghi:107936688"/>
<proteinExistence type="predicted"/>
<evidence type="ECO:0000313" key="3">
    <source>
        <dbReference type="Proteomes" id="UP000818029"/>
    </source>
</evidence>
<accession>A0A1U8MDN1</accession>
<dbReference type="PANTHER" id="PTHR31589:SF235">
    <property type="entry name" value="PROTEIN, PUTATIVE (DUF239)-RELATED"/>
    <property type="match status" value="1"/>
</dbReference>
<feature type="signal peptide" evidence="1">
    <location>
        <begin position="1"/>
        <end position="33"/>
    </location>
</feature>
<feature type="domain" description="Neprosin PEP catalytic" evidence="2">
    <location>
        <begin position="157"/>
        <end position="406"/>
    </location>
</feature>
<dbReference type="Gene3D" id="3.90.1320.10">
    <property type="entry name" value="Outer-capsid protein sigma 3, large lobe"/>
    <property type="match status" value="1"/>
</dbReference>
<dbReference type="STRING" id="3635.A0A1U8MDN1"/>
<dbReference type="Proteomes" id="UP000818029">
    <property type="component" value="Chromosome D08"/>
</dbReference>
<dbReference type="Pfam" id="PF14365">
    <property type="entry name" value="Neprosin_AP"/>
    <property type="match status" value="1"/>
</dbReference>
<dbReference type="GeneID" id="107936688"/>
<dbReference type="Pfam" id="PF03080">
    <property type="entry name" value="Neprosin"/>
    <property type="match status" value="1"/>
</dbReference>
<evidence type="ECO:0000256" key="1">
    <source>
        <dbReference type="SAM" id="SignalP"/>
    </source>
</evidence>
<name>A0A1U8MDN1_GOSHI</name>
<protein>
    <recommendedName>
        <fullName evidence="2">Neprosin PEP catalytic domain-containing protein</fullName>
    </recommendedName>
</protein>
<evidence type="ECO:0000259" key="2">
    <source>
        <dbReference type="PROSITE" id="PS52045"/>
    </source>
</evidence>
<reference evidence="4" key="2">
    <citation type="submission" date="2025-08" db="UniProtKB">
        <authorList>
            <consortium name="RefSeq"/>
        </authorList>
    </citation>
    <scope>IDENTIFICATION</scope>
</reference>
<dbReference type="PROSITE" id="PS52045">
    <property type="entry name" value="NEPROSIN_PEP_CD"/>
    <property type="match status" value="1"/>
</dbReference>
<dbReference type="SMR" id="A0A1U8MDN1"/>
<keyword evidence="1" id="KW-0732">Signal</keyword>
<dbReference type="OMA" id="VECPRGM"/>
<dbReference type="InterPro" id="IPR053168">
    <property type="entry name" value="Glutamic_endopeptidase"/>
</dbReference>
<gene>
    <name evidence="4" type="primary">LOC107936688</name>
</gene>
<keyword evidence="3" id="KW-1185">Reference proteome</keyword>
<evidence type="ECO:0000313" key="4">
    <source>
        <dbReference type="RefSeq" id="XP_016724926.2"/>
    </source>
</evidence>